<keyword evidence="1" id="KW-0472">Membrane</keyword>
<evidence type="ECO:0000313" key="2">
    <source>
        <dbReference type="EMBL" id="CDW48647.1"/>
    </source>
</evidence>
<dbReference type="AlphaFoldDB" id="A0A0K2VEM9"/>
<keyword evidence="1" id="KW-1133">Transmembrane helix</keyword>
<dbReference type="EMBL" id="HACA01031286">
    <property type="protein sequence ID" value="CDW48647.1"/>
    <property type="molecule type" value="Transcribed_RNA"/>
</dbReference>
<keyword evidence="1" id="KW-0812">Transmembrane</keyword>
<feature type="transmembrane region" description="Helical" evidence="1">
    <location>
        <begin position="37"/>
        <end position="56"/>
    </location>
</feature>
<organism evidence="2">
    <name type="scientific">Lepeophtheirus salmonis</name>
    <name type="common">Salmon louse</name>
    <name type="synonym">Caligus salmonis</name>
    <dbReference type="NCBI Taxonomy" id="72036"/>
    <lineage>
        <taxon>Eukaryota</taxon>
        <taxon>Metazoa</taxon>
        <taxon>Ecdysozoa</taxon>
        <taxon>Arthropoda</taxon>
        <taxon>Crustacea</taxon>
        <taxon>Multicrustacea</taxon>
        <taxon>Hexanauplia</taxon>
        <taxon>Copepoda</taxon>
        <taxon>Siphonostomatoida</taxon>
        <taxon>Caligidae</taxon>
        <taxon>Lepeophtheirus</taxon>
    </lineage>
</organism>
<name>A0A0K2VEM9_LEPSM</name>
<accession>A0A0K2VEM9</accession>
<protein>
    <submittedName>
        <fullName evidence="2">Uncharacterized protein</fullName>
    </submittedName>
</protein>
<sequence>MYWNRNLVASSDVNYFFNLLRIASTLKAFEELGVVPMTQSTSVILSFPLLLELYYWRYFRTAIQ</sequence>
<evidence type="ECO:0000256" key="1">
    <source>
        <dbReference type="SAM" id="Phobius"/>
    </source>
</evidence>
<reference evidence="2" key="1">
    <citation type="submission" date="2014-05" db="EMBL/GenBank/DDBJ databases">
        <authorList>
            <person name="Chronopoulou M."/>
        </authorList>
    </citation>
    <scope>NUCLEOTIDE SEQUENCE</scope>
    <source>
        <tissue evidence="2">Whole organism</tissue>
    </source>
</reference>
<proteinExistence type="predicted"/>